<dbReference type="RefSeq" id="WP_013535292.1">
    <property type="nucleotide sequence ID" value="NC_014924.1"/>
</dbReference>
<evidence type="ECO:0000313" key="1">
    <source>
        <dbReference type="EMBL" id="ADV27464.1"/>
    </source>
</evidence>
<evidence type="ECO:0000313" key="2">
    <source>
        <dbReference type="Proteomes" id="UP000008632"/>
    </source>
</evidence>
<reference evidence="1 2" key="1">
    <citation type="submission" date="2011-01" db="EMBL/GenBank/DDBJ databases">
        <title>Complete sequence of Pseudoxanthomonas suwonensis 11-1.</title>
        <authorList>
            <consortium name="US DOE Joint Genome Institute"/>
            <person name="Lucas S."/>
            <person name="Copeland A."/>
            <person name="Lapidus A."/>
            <person name="Cheng J.-F."/>
            <person name="Goodwin L."/>
            <person name="Pitluck S."/>
            <person name="Teshima H."/>
            <person name="Detter J.C."/>
            <person name="Han C."/>
            <person name="Tapia R."/>
            <person name="Land M."/>
            <person name="Hauser L."/>
            <person name="Kyrpides N."/>
            <person name="Ivanova N."/>
            <person name="Ovchinnikova G."/>
            <person name="Siebers A.K."/>
            <person name="Allgaier M."/>
            <person name="Thelen M.P."/>
            <person name="Hugenholtz P."/>
            <person name="Gladden J."/>
            <person name="Woyke T."/>
        </authorList>
    </citation>
    <scope>NUCLEOTIDE SEQUENCE [LARGE SCALE GENOMIC DNA]</scope>
    <source>
        <strain evidence="2">11-1</strain>
    </source>
</reference>
<name>E6WTG5_PSEUU</name>
<sequence length="290" mass="30995">MRRGTTPSLFVACLAVAGCGTSDPDSSGADERSDPDSGPCVSYYADSNEVADRGQLVQLDFTFRYAATRSMRAGDGDTTMELDAQSQLEGTASQLACAWDTVEGGVRYDLVRNDGDEPQPFAATHTGTAQLKGMRVTRADGATIHEEVDMAGPLETLRVAQLGPWEPGDSHMCAILAFDAPIRGKSVMRISAPGHQREEPMDPSGLVLDGYSALSPTTYDGGDHRFLDLSFAICTDEAAPGSYGPPGGLTISDDGRLWQRRGAWERHASAPAEQRSVDFTLRVVPPTLPL</sequence>
<accession>E6WTG5</accession>
<dbReference type="Proteomes" id="UP000008632">
    <property type="component" value="Chromosome"/>
</dbReference>
<dbReference type="EMBL" id="CP002446">
    <property type="protein sequence ID" value="ADV27464.1"/>
    <property type="molecule type" value="Genomic_DNA"/>
</dbReference>
<dbReference type="KEGG" id="psu:Psesu_1620"/>
<gene>
    <name evidence="1" type="ordered locus">Psesu_1620</name>
</gene>
<organism evidence="1 2">
    <name type="scientific">Pseudoxanthomonas suwonensis (strain 11-1)</name>
    <dbReference type="NCBI Taxonomy" id="743721"/>
    <lineage>
        <taxon>Bacteria</taxon>
        <taxon>Pseudomonadati</taxon>
        <taxon>Pseudomonadota</taxon>
        <taxon>Gammaproteobacteria</taxon>
        <taxon>Lysobacterales</taxon>
        <taxon>Lysobacteraceae</taxon>
        <taxon>Pseudoxanthomonas</taxon>
    </lineage>
</organism>
<keyword evidence="2" id="KW-1185">Reference proteome</keyword>
<protein>
    <submittedName>
        <fullName evidence="1">Uncharacterized protein</fullName>
    </submittedName>
</protein>
<proteinExistence type="predicted"/>
<dbReference type="OrthoDB" id="9823489at2"/>
<dbReference type="AlphaFoldDB" id="E6WTG5"/>
<dbReference type="HOGENOM" id="CLU_959320_0_0_6"/>
<dbReference type="PROSITE" id="PS51257">
    <property type="entry name" value="PROKAR_LIPOPROTEIN"/>
    <property type="match status" value="1"/>
</dbReference>